<keyword evidence="3" id="KW-1185">Reference proteome</keyword>
<reference evidence="2 3" key="1">
    <citation type="submission" date="2019-04" db="EMBL/GenBank/DDBJ databases">
        <title>Chitiniphilus eburnea sp. nov., a novel chitinolytic bacterium isolated from aquaculture sludge.</title>
        <authorList>
            <person name="Sheng M."/>
        </authorList>
    </citation>
    <scope>NUCLEOTIDE SEQUENCE [LARGE SCALE GENOMIC DNA]</scope>
    <source>
        <strain evidence="2 3">HX-2-15</strain>
    </source>
</reference>
<protein>
    <recommendedName>
        <fullName evidence="4">Transmembrane protein</fullName>
    </recommendedName>
</protein>
<dbReference type="AlphaFoldDB" id="A0A4U0PR38"/>
<dbReference type="Proteomes" id="UP000310016">
    <property type="component" value="Unassembled WGS sequence"/>
</dbReference>
<sequence>MTSPEPQRRKGRNTLLLMFGIALVPILAAQAVYHWWRPAGGASYGQMLLTPDTLASAPQWRLLAHDPAGCTPLQGDLTFAARQFTVAQGREADRLRYGASRSCPNPRVADAALDTPRLQLPGAGLYLIDPHGNAVVRYAPQQLADVDGRRRVMSEIGKFLKNNKGLG</sequence>
<evidence type="ECO:0008006" key="4">
    <source>
        <dbReference type="Google" id="ProtNLM"/>
    </source>
</evidence>
<dbReference type="OrthoDB" id="9180342at2"/>
<accession>A0A4U0PR38</accession>
<proteinExistence type="predicted"/>
<gene>
    <name evidence="2" type="ORF">FAZ21_14105</name>
</gene>
<keyword evidence="1" id="KW-0472">Membrane</keyword>
<evidence type="ECO:0000256" key="1">
    <source>
        <dbReference type="SAM" id="Phobius"/>
    </source>
</evidence>
<feature type="transmembrane region" description="Helical" evidence="1">
    <location>
        <begin position="15"/>
        <end position="36"/>
    </location>
</feature>
<name>A0A4U0PR38_9NEIS</name>
<comment type="caution">
    <text evidence="2">The sequence shown here is derived from an EMBL/GenBank/DDBJ whole genome shotgun (WGS) entry which is preliminary data.</text>
</comment>
<organism evidence="2 3">
    <name type="scientific">Chitiniphilus eburneus</name>
    <dbReference type="NCBI Taxonomy" id="2571148"/>
    <lineage>
        <taxon>Bacteria</taxon>
        <taxon>Pseudomonadati</taxon>
        <taxon>Pseudomonadota</taxon>
        <taxon>Betaproteobacteria</taxon>
        <taxon>Neisseriales</taxon>
        <taxon>Chitinibacteraceae</taxon>
        <taxon>Chitiniphilus</taxon>
    </lineage>
</organism>
<keyword evidence="1" id="KW-0812">Transmembrane</keyword>
<dbReference type="EMBL" id="SUMF01000018">
    <property type="protein sequence ID" value="TJZ70719.1"/>
    <property type="molecule type" value="Genomic_DNA"/>
</dbReference>
<keyword evidence="1" id="KW-1133">Transmembrane helix</keyword>
<evidence type="ECO:0000313" key="3">
    <source>
        <dbReference type="Proteomes" id="UP000310016"/>
    </source>
</evidence>
<dbReference type="RefSeq" id="WP_136774085.1">
    <property type="nucleotide sequence ID" value="NZ_CP156074.1"/>
</dbReference>
<evidence type="ECO:0000313" key="2">
    <source>
        <dbReference type="EMBL" id="TJZ70719.1"/>
    </source>
</evidence>